<dbReference type="STRING" id="1408163.A0A0F4YKH8"/>
<evidence type="ECO:0000256" key="4">
    <source>
        <dbReference type="RuleBase" id="RU004005"/>
    </source>
</evidence>
<dbReference type="RefSeq" id="XP_013324983.1">
    <property type="nucleotide sequence ID" value="XM_013469529.1"/>
</dbReference>
<organism evidence="6 7">
    <name type="scientific">Rasamsonia emersonii (strain ATCC 16479 / CBS 393.64 / IMI 116815)</name>
    <dbReference type="NCBI Taxonomy" id="1408163"/>
    <lineage>
        <taxon>Eukaryota</taxon>
        <taxon>Fungi</taxon>
        <taxon>Dikarya</taxon>
        <taxon>Ascomycota</taxon>
        <taxon>Pezizomycotina</taxon>
        <taxon>Eurotiomycetes</taxon>
        <taxon>Eurotiomycetidae</taxon>
        <taxon>Eurotiales</taxon>
        <taxon>Trichocomaceae</taxon>
        <taxon>Rasamsonia</taxon>
    </lineage>
</organism>
<dbReference type="InterPro" id="IPR036394">
    <property type="entry name" value="Ribosomal_uL22_sf"/>
</dbReference>
<sequence>MATRGALLPSRHLAWATRPAPSVVSRRTITYSRSLRAQDEGNPSGNDKQESNSRPSALSSIKNFFFGGGKKAEKPKVARTPAAPPQREGRLSSDSIFAEDEATPKLSPSGRTPARVQAALEAEQPAAERLEDRDRNRMSMVLDPRPKARIRWERKMVIRAIRKRGRLTKKEVLMRTEREALVKSHWFKTSVKKLGPLARQIAGKNIDEAILQMQFSKKKVAKDVMEHLKHAKNVAIVRHGMGLGHVTGEAKSLPKPITVTLKSGERKEITDPTSIYIAQAWVNRGPYDVDYDYRARGQINILRPPYTSLSVLLKEEKTRIREWQEREAKEQHKRKAQLWTQLPDRKIYGQNQYYSCNQVHMCTKYAHWLSSDSNSNPLAIRTNPYSSI</sequence>
<evidence type="ECO:0000313" key="7">
    <source>
        <dbReference type="Proteomes" id="UP000053958"/>
    </source>
</evidence>
<dbReference type="Pfam" id="PF00237">
    <property type="entry name" value="Ribosomal_L22"/>
    <property type="match status" value="1"/>
</dbReference>
<dbReference type="PANTHER" id="PTHR13501">
    <property type="entry name" value="CHLOROPLAST 50S RIBOSOMAL PROTEIN L22-RELATED"/>
    <property type="match status" value="1"/>
</dbReference>
<dbReference type="GeneID" id="25319946"/>
<comment type="caution">
    <text evidence="6">The sequence shown here is derived from an EMBL/GenBank/DDBJ whole genome shotgun (WGS) entry which is preliminary data.</text>
</comment>
<dbReference type="GO" id="GO:0006412">
    <property type="term" value="P:translation"/>
    <property type="evidence" value="ECO:0007669"/>
    <property type="project" value="InterPro"/>
</dbReference>
<protein>
    <recommendedName>
        <fullName evidence="8">Ribosomal protein L22/L17</fullName>
    </recommendedName>
</protein>
<evidence type="ECO:0000256" key="5">
    <source>
        <dbReference type="SAM" id="MobiDB-lite"/>
    </source>
</evidence>
<dbReference type="GO" id="GO:0015934">
    <property type="term" value="C:large ribosomal subunit"/>
    <property type="evidence" value="ECO:0007669"/>
    <property type="project" value="InterPro"/>
</dbReference>
<dbReference type="CDD" id="cd00336">
    <property type="entry name" value="Ribosomal_L22"/>
    <property type="match status" value="1"/>
</dbReference>
<name>A0A0F4YKH8_RASE3</name>
<dbReference type="InterPro" id="IPR001063">
    <property type="entry name" value="Ribosomal_uL22"/>
</dbReference>
<keyword evidence="3 4" id="KW-0687">Ribonucleoprotein</keyword>
<evidence type="ECO:0000256" key="3">
    <source>
        <dbReference type="ARBA" id="ARBA00023274"/>
    </source>
</evidence>
<dbReference type="PANTHER" id="PTHR13501:SF10">
    <property type="entry name" value="LARGE RIBOSOMAL SUBUNIT PROTEIN UL22M"/>
    <property type="match status" value="1"/>
</dbReference>
<feature type="compositionally biased region" description="Polar residues" evidence="5">
    <location>
        <begin position="25"/>
        <end position="62"/>
    </location>
</feature>
<feature type="region of interest" description="Disordered" evidence="5">
    <location>
        <begin position="1"/>
        <end position="115"/>
    </location>
</feature>
<accession>A0A0F4YKH8</accession>
<evidence type="ECO:0000313" key="6">
    <source>
        <dbReference type="EMBL" id="KKA18371.1"/>
    </source>
</evidence>
<dbReference type="OrthoDB" id="416470at2759"/>
<dbReference type="Proteomes" id="UP000053958">
    <property type="component" value="Unassembled WGS sequence"/>
</dbReference>
<evidence type="ECO:0000256" key="2">
    <source>
        <dbReference type="ARBA" id="ARBA00022980"/>
    </source>
</evidence>
<dbReference type="EMBL" id="LASV01000463">
    <property type="protein sequence ID" value="KKA18371.1"/>
    <property type="molecule type" value="Genomic_DNA"/>
</dbReference>
<keyword evidence="2 4" id="KW-0689">Ribosomal protein</keyword>
<evidence type="ECO:0008006" key="8">
    <source>
        <dbReference type="Google" id="ProtNLM"/>
    </source>
</evidence>
<evidence type="ECO:0000256" key="1">
    <source>
        <dbReference type="ARBA" id="ARBA00009451"/>
    </source>
</evidence>
<dbReference type="SUPFAM" id="SSF54843">
    <property type="entry name" value="Ribosomal protein L22"/>
    <property type="match status" value="1"/>
</dbReference>
<reference evidence="6 7" key="1">
    <citation type="submission" date="2015-04" db="EMBL/GenBank/DDBJ databases">
        <authorList>
            <person name="Heijne W.H."/>
            <person name="Fedorova N.D."/>
            <person name="Nierman W.C."/>
            <person name="Vollebregt A.W."/>
            <person name="Zhao Z."/>
            <person name="Wu L."/>
            <person name="Kumar M."/>
            <person name="Stam H."/>
            <person name="van den Berg M.A."/>
            <person name="Pel H.J."/>
        </authorList>
    </citation>
    <scope>NUCLEOTIDE SEQUENCE [LARGE SCALE GENOMIC DNA]</scope>
    <source>
        <strain evidence="6 7">CBS 393.64</strain>
    </source>
</reference>
<gene>
    <name evidence="6" type="ORF">T310_7676</name>
</gene>
<dbReference type="Gene3D" id="3.90.470.10">
    <property type="entry name" value="Ribosomal protein L22/L17"/>
    <property type="match status" value="1"/>
</dbReference>
<keyword evidence="7" id="KW-1185">Reference proteome</keyword>
<dbReference type="FunFam" id="3.90.470.10:FF:000017">
    <property type="entry name" value="54S ribosomal protein L22, mitochondrial"/>
    <property type="match status" value="1"/>
</dbReference>
<dbReference type="InterPro" id="IPR047867">
    <property type="entry name" value="Ribosomal_uL22_bac/org-type"/>
</dbReference>
<comment type="similarity">
    <text evidence="1 4">Belongs to the universal ribosomal protein uL22 family.</text>
</comment>
<dbReference type="GO" id="GO:0003735">
    <property type="term" value="F:structural constituent of ribosome"/>
    <property type="evidence" value="ECO:0007669"/>
    <property type="project" value="InterPro"/>
</dbReference>
<proteinExistence type="inferred from homology"/>
<dbReference type="AlphaFoldDB" id="A0A0F4YKH8"/>